<evidence type="ECO:0000256" key="5">
    <source>
        <dbReference type="ARBA" id="ARBA00022679"/>
    </source>
</evidence>
<keyword evidence="11" id="KW-1185">Reference proteome</keyword>
<dbReference type="PROSITE" id="PS50405">
    <property type="entry name" value="GST_CTER"/>
    <property type="match status" value="1"/>
</dbReference>
<dbReference type="InterPro" id="IPR004045">
    <property type="entry name" value="Glutathione_S-Trfase_N"/>
</dbReference>
<evidence type="ECO:0000256" key="7">
    <source>
        <dbReference type="ARBA" id="ARBA00047960"/>
    </source>
</evidence>
<feature type="domain" description="GST N-terminal" evidence="8">
    <location>
        <begin position="2"/>
        <end position="82"/>
    </location>
</feature>
<dbReference type="Gene3D" id="1.20.1050.10">
    <property type="match status" value="1"/>
</dbReference>
<dbReference type="SUPFAM" id="SSF52833">
    <property type="entry name" value="Thioredoxin-like"/>
    <property type="match status" value="1"/>
</dbReference>
<evidence type="ECO:0000313" key="11">
    <source>
        <dbReference type="Proteomes" id="UP000032304"/>
    </source>
</evidence>
<comment type="catalytic activity">
    <reaction evidence="7">
        <text>RX + glutathione = an S-substituted glutathione + a halide anion + H(+)</text>
        <dbReference type="Rhea" id="RHEA:16437"/>
        <dbReference type="ChEBI" id="CHEBI:15378"/>
        <dbReference type="ChEBI" id="CHEBI:16042"/>
        <dbReference type="ChEBI" id="CHEBI:17792"/>
        <dbReference type="ChEBI" id="CHEBI:57925"/>
        <dbReference type="ChEBI" id="CHEBI:90779"/>
        <dbReference type="EC" id="2.5.1.18"/>
    </reaction>
</comment>
<dbReference type="InterPro" id="IPR045073">
    <property type="entry name" value="Omega/Tau-like"/>
</dbReference>
<dbReference type="Pfam" id="PF02798">
    <property type="entry name" value="GST_N"/>
    <property type="match status" value="1"/>
</dbReference>
<dbReference type="KEGG" id="gra:105796591"/>
<evidence type="ECO:0000256" key="1">
    <source>
        <dbReference type="ARBA" id="ARBA00004514"/>
    </source>
</evidence>
<evidence type="ECO:0000256" key="4">
    <source>
        <dbReference type="ARBA" id="ARBA00022575"/>
    </source>
</evidence>
<dbReference type="CDD" id="cd03058">
    <property type="entry name" value="GST_N_Tau"/>
    <property type="match status" value="1"/>
</dbReference>
<evidence type="ECO:0000259" key="8">
    <source>
        <dbReference type="PROSITE" id="PS50404"/>
    </source>
</evidence>
<dbReference type="AlphaFoldDB" id="A0A0D2S9Q2"/>
<organism evidence="10 11">
    <name type="scientific">Gossypium raimondii</name>
    <name type="common">Peruvian cotton</name>
    <name type="synonym">Gossypium klotzschianum subsp. raimondii</name>
    <dbReference type="NCBI Taxonomy" id="29730"/>
    <lineage>
        <taxon>Eukaryota</taxon>
        <taxon>Viridiplantae</taxon>
        <taxon>Streptophyta</taxon>
        <taxon>Embryophyta</taxon>
        <taxon>Tracheophyta</taxon>
        <taxon>Spermatophyta</taxon>
        <taxon>Magnoliopsida</taxon>
        <taxon>eudicotyledons</taxon>
        <taxon>Gunneridae</taxon>
        <taxon>Pentapetalae</taxon>
        <taxon>rosids</taxon>
        <taxon>malvids</taxon>
        <taxon>Malvales</taxon>
        <taxon>Malvaceae</taxon>
        <taxon>Malvoideae</taxon>
        <taxon>Gossypium</taxon>
    </lineage>
</organism>
<sequence>MDEVKLFGFWASPFSRRVIWALKLKGVEYEYIEEDLPYNKSDLLLQYNPVHKKIPVLVHGGKPIVESLVILEYIDEVWPHNPLLPKDAYERSVARFWAKFIQENTQPMWEFFAKHGEEQQKAIKDNYEILRTIEEHGLGDKKFFGGDQIGVADLVFGMVIHMLAPMEEVVGGVKFIKADSFPRLHAWVRHFSEHPVIKDNVPDYTRIVDFLEKRRELYWKSQHNH</sequence>
<dbReference type="Proteomes" id="UP000032304">
    <property type="component" value="Chromosome 5"/>
</dbReference>
<proteinExistence type="inferred from homology"/>
<dbReference type="Gramene" id="KJB27950">
    <property type="protein sequence ID" value="KJB27950"/>
    <property type="gene ID" value="B456_005G038200"/>
</dbReference>
<evidence type="ECO:0000256" key="6">
    <source>
        <dbReference type="ARBA" id="ARBA00025743"/>
    </source>
</evidence>
<comment type="similarity">
    <text evidence="6">Belongs to the GST superfamily. Tau family.</text>
</comment>
<dbReference type="GO" id="GO:0009407">
    <property type="term" value="P:toxin catabolic process"/>
    <property type="evidence" value="ECO:0007669"/>
    <property type="project" value="UniProtKB-ARBA"/>
</dbReference>
<dbReference type="InterPro" id="IPR010987">
    <property type="entry name" value="Glutathione-S-Trfase_C-like"/>
</dbReference>
<dbReference type="GO" id="GO:0005829">
    <property type="term" value="C:cytosol"/>
    <property type="evidence" value="ECO:0007669"/>
    <property type="project" value="UniProtKB-SubCell"/>
</dbReference>
<evidence type="ECO:0000256" key="2">
    <source>
        <dbReference type="ARBA" id="ARBA00012452"/>
    </source>
</evidence>
<keyword evidence="5" id="KW-0808">Transferase</keyword>
<dbReference type="SFLD" id="SFLDS00019">
    <property type="entry name" value="Glutathione_Transferase_(cytos"/>
    <property type="match status" value="1"/>
</dbReference>
<name>A0A0D2S9Q2_GOSRA</name>
<dbReference type="PANTHER" id="PTHR11260:SF774">
    <property type="entry name" value="GLUTATHIONE TRANSFERASE"/>
    <property type="match status" value="1"/>
</dbReference>
<dbReference type="OMA" id="FWAKFIQ"/>
<dbReference type="PROSITE" id="PS50404">
    <property type="entry name" value="GST_NTER"/>
    <property type="match status" value="1"/>
</dbReference>
<dbReference type="EMBL" id="CM001744">
    <property type="protein sequence ID" value="KJB27950.1"/>
    <property type="molecule type" value="Genomic_DNA"/>
</dbReference>
<dbReference type="SFLD" id="SFLDG01152">
    <property type="entry name" value="Main.3:_Omega-_and_Tau-like"/>
    <property type="match status" value="1"/>
</dbReference>
<feature type="domain" description="GST C-terminal" evidence="9">
    <location>
        <begin position="87"/>
        <end position="217"/>
    </location>
</feature>
<dbReference type="GO" id="GO:0006749">
    <property type="term" value="P:glutathione metabolic process"/>
    <property type="evidence" value="ECO:0007669"/>
    <property type="project" value="InterPro"/>
</dbReference>
<protein>
    <recommendedName>
        <fullName evidence="2">glutathione transferase</fullName>
        <ecNumber evidence="2">2.5.1.18</ecNumber>
    </recommendedName>
</protein>
<dbReference type="InterPro" id="IPR040079">
    <property type="entry name" value="Glutathione_S-Trfase"/>
</dbReference>
<dbReference type="SFLD" id="SFLDG00358">
    <property type="entry name" value="Main_(cytGST)"/>
    <property type="match status" value="1"/>
</dbReference>
<dbReference type="InterPro" id="IPR045074">
    <property type="entry name" value="GST_C_Tau"/>
</dbReference>
<dbReference type="PANTHER" id="PTHR11260">
    <property type="entry name" value="GLUTATHIONE S-TRANSFERASE, GST, SUPERFAMILY, GST DOMAIN CONTAINING"/>
    <property type="match status" value="1"/>
</dbReference>
<dbReference type="OrthoDB" id="4951845at2759"/>
<dbReference type="eggNOG" id="KOG0406">
    <property type="taxonomic scope" value="Eukaryota"/>
</dbReference>
<dbReference type="InterPro" id="IPR036282">
    <property type="entry name" value="Glutathione-S-Trfase_C_sf"/>
</dbReference>
<accession>A0A0D2S9Q2</accession>
<reference evidence="10 11" key="1">
    <citation type="journal article" date="2012" name="Nature">
        <title>Repeated polyploidization of Gossypium genomes and the evolution of spinnable cotton fibres.</title>
        <authorList>
            <person name="Paterson A.H."/>
            <person name="Wendel J.F."/>
            <person name="Gundlach H."/>
            <person name="Guo H."/>
            <person name="Jenkins J."/>
            <person name="Jin D."/>
            <person name="Llewellyn D."/>
            <person name="Showmaker K.C."/>
            <person name="Shu S."/>
            <person name="Udall J."/>
            <person name="Yoo M.J."/>
            <person name="Byers R."/>
            <person name="Chen W."/>
            <person name="Doron-Faigenboim A."/>
            <person name="Duke M.V."/>
            <person name="Gong L."/>
            <person name="Grimwood J."/>
            <person name="Grover C."/>
            <person name="Grupp K."/>
            <person name="Hu G."/>
            <person name="Lee T.H."/>
            <person name="Li J."/>
            <person name="Lin L."/>
            <person name="Liu T."/>
            <person name="Marler B.S."/>
            <person name="Page J.T."/>
            <person name="Roberts A.W."/>
            <person name="Romanel E."/>
            <person name="Sanders W.S."/>
            <person name="Szadkowski E."/>
            <person name="Tan X."/>
            <person name="Tang H."/>
            <person name="Xu C."/>
            <person name="Wang J."/>
            <person name="Wang Z."/>
            <person name="Zhang D."/>
            <person name="Zhang L."/>
            <person name="Ashrafi H."/>
            <person name="Bedon F."/>
            <person name="Bowers J.E."/>
            <person name="Brubaker C.L."/>
            <person name="Chee P.W."/>
            <person name="Das S."/>
            <person name="Gingle A.R."/>
            <person name="Haigler C.H."/>
            <person name="Harker D."/>
            <person name="Hoffmann L.V."/>
            <person name="Hovav R."/>
            <person name="Jones D.C."/>
            <person name="Lemke C."/>
            <person name="Mansoor S."/>
            <person name="ur Rahman M."/>
            <person name="Rainville L.N."/>
            <person name="Rambani A."/>
            <person name="Reddy U.K."/>
            <person name="Rong J.K."/>
            <person name="Saranga Y."/>
            <person name="Scheffler B.E."/>
            <person name="Scheffler J.A."/>
            <person name="Stelly D.M."/>
            <person name="Triplett B.A."/>
            <person name="Van Deynze A."/>
            <person name="Vaslin M.F."/>
            <person name="Waghmare V.N."/>
            <person name="Walford S.A."/>
            <person name="Wright R.J."/>
            <person name="Zaki E.A."/>
            <person name="Zhang T."/>
            <person name="Dennis E.S."/>
            <person name="Mayer K.F."/>
            <person name="Peterson D.G."/>
            <person name="Rokhsar D.S."/>
            <person name="Wang X."/>
            <person name="Schmutz J."/>
        </authorList>
    </citation>
    <scope>NUCLEOTIDE SEQUENCE [LARGE SCALE GENOMIC DNA]</scope>
</reference>
<dbReference type="FunFam" id="1.20.1050.10:FF:000012">
    <property type="entry name" value="Tau class glutathione S-transferase"/>
    <property type="match status" value="1"/>
</dbReference>
<dbReference type="FunFam" id="3.40.30.10:FF:000014">
    <property type="entry name" value="Tau class glutathione S-transferase"/>
    <property type="match status" value="1"/>
</dbReference>
<dbReference type="Gene3D" id="3.40.30.10">
    <property type="entry name" value="Glutaredoxin"/>
    <property type="match status" value="1"/>
</dbReference>
<gene>
    <name evidence="10" type="ORF">B456_005G038200</name>
</gene>
<dbReference type="InterPro" id="IPR004046">
    <property type="entry name" value="GST_C"/>
</dbReference>
<evidence type="ECO:0000256" key="3">
    <source>
        <dbReference type="ARBA" id="ARBA00022490"/>
    </source>
</evidence>
<keyword evidence="3" id="KW-0963">Cytoplasm</keyword>
<evidence type="ECO:0000313" key="10">
    <source>
        <dbReference type="EMBL" id="KJB27950.1"/>
    </source>
</evidence>
<dbReference type="EC" id="2.5.1.18" evidence="2"/>
<dbReference type="InterPro" id="IPR036249">
    <property type="entry name" value="Thioredoxin-like_sf"/>
</dbReference>
<keyword evidence="4" id="KW-0216">Detoxification</keyword>
<dbReference type="STRING" id="29730.A0A0D2S9Q2"/>
<dbReference type="SUPFAM" id="SSF47616">
    <property type="entry name" value="GST C-terminal domain-like"/>
    <property type="match status" value="1"/>
</dbReference>
<evidence type="ECO:0000259" key="9">
    <source>
        <dbReference type="PROSITE" id="PS50405"/>
    </source>
</evidence>
<comment type="subcellular location">
    <subcellularLocation>
        <location evidence="1">Cytoplasm</location>
        <location evidence="1">Cytosol</location>
    </subcellularLocation>
</comment>
<dbReference type="GO" id="GO:0004364">
    <property type="term" value="F:glutathione transferase activity"/>
    <property type="evidence" value="ECO:0007669"/>
    <property type="project" value="UniProtKB-EC"/>
</dbReference>
<dbReference type="Pfam" id="PF00043">
    <property type="entry name" value="GST_C"/>
    <property type="match status" value="1"/>
</dbReference>
<dbReference type="CDD" id="cd03185">
    <property type="entry name" value="GST_C_Tau"/>
    <property type="match status" value="1"/>
</dbReference>